<dbReference type="PROSITE" id="PS00344">
    <property type="entry name" value="GATA_ZN_FINGER_1"/>
    <property type="match status" value="1"/>
</dbReference>
<reference evidence="18 19" key="1">
    <citation type="submission" date="2024-01" db="EMBL/GenBank/DDBJ databases">
        <title>The genomes of 5 underutilized Papilionoideae crops provide insights into root nodulation and disease resistanc.</title>
        <authorList>
            <person name="Yuan L."/>
        </authorList>
    </citation>
    <scope>NUCLEOTIDE SEQUENCE [LARGE SCALE GENOMIC DNA]</scope>
    <source>
        <strain evidence="18">ZHUSHIDOU_FW_LH</strain>
        <tissue evidence="18">Leaf</tissue>
    </source>
</reference>
<evidence type="ECO:0000256" key="9">
    <source>
        <dbReference type="ARBA" id="ARBA00023159"/>
    </source>
</evidence>
<feature type="domain" description="Tify" evidence="17">
    <location>
        <begin position="70"/>
        <end position="105"/>
    </location>
</feature>
<dbReference type="SUPFAM" id="SSF57716">
    <property type="entry name" value="Glucocorticoid receptor-like (DNA-binding domain)"/>
    <property type="match status" value="1"/>
</dbReference>
<evidence type="ECO:0000313" key="19">
    <source>
        <dbReference type="Proteomes" id="UP001372338"/>
    </source>
</evidence>
<sequence>MYDPMNQIAVVGEDNDTSAAAATAPAELPAANNNHHHHIIHYEDGSGSVVIEDVATDNGVYGGGAPNISAVDDSSQLTLSFRGQVYVFDSVSPQKAQEVLLLLGACEVPSGSQGVEVQPLDQRGVPVPEYPKCSLPQRAASLNRFRQKRKERCFDKKVRYGVRQEVALRMQRNKGQFTSAKKQDGGNGWGGDQESVQEAVQSETSCSHCGISSKSTPMMRRGPSGPRTLCNACGLFWANRGALRDISKRNQEHTLALTEQVVEDNNLDCQAATHANNNVAPFTDDDKPAMESDH</sequence>
<accession>A0AAN9P0K0</accession>
<protein>
    <recommendedName>
        <fullName evidence="20">GATA transcription factor 25</fullName>
    </recommendedName>
</protein>
<dbReference type="GO" id="GO:0006355">
    <property type="term" value="P:regulation of DNA-templated transcription"/>
    <property type="evidence" value="ECO:0007669"/>
    <property type="project" value="InterPro"/>
</dbReference>
<proteinExistence type="inferred from homology"/>
<keyword evidence="19" id="KW-1185">Reference proteome</keyword>
<dbReference type="PANTHER" id="PTHR46125">
    <property type="entry name" value="GATA TRANSCRIPTION FACTOR 28"/>
    <property type="match status" value="1"/>
</dbReference>
<dbReference type="InterPro" id="IPR045280">
    <property type="entry name" value="TIFY-like"/>
</dbReference>
<dbReference type="Proteomes" id="UP001372338">
    <property type="component" value="Unassembled WGS sequence"/>
</dbReference>
<feature type="region of interest" description="Disordered" evidence="14">
    <location>
        <begin position="275"/>
        <end position="294"/>
    </location>
</feature>
<feature type="domain" description="GATA-type" evidence="15">
    <location>
        <begin position="200"/>
        <end position="260"/>
    </location>
</feature>
<dbReference type="Pfam" id="PF06203">
    <property type="entry name" value="CCT"/>
    <property type="match status" value="1"/>
</dbReference>
<dbReference type="SMART" id="SM00401">
    <property type="entry name" value="ZnF_GATA"/>
    <property type="match status" value="1"/>
</dbReference>
<evidence type="ECO:0000256" key="13">
    <source>
        <dbReference type="PROSITE-ProRule" id="PRU00357"/>
    </source>
</evidence>
<dbReference type="PROSITE" id="PS50114">
    <property type="entry name" value="GATA_ZN_FINGER_2"/>
    <property type="match status" value="1"/>
</dbReference>
<evidence type="ECO:0000256" key="5">
    <source>
        <dbReference type="ARBA" id="ARBA00022771"/>
    </source>
</evidence>
<evidence type="ECO:0000256" key="4">
    <source>
        <dbReference type="ARBA" id="ARBA00022723"/>
    </source>
</evidence>
<dbReference type="PANTHER" id="PTHR46125:SF20">
    <property type="entry name" value="GATA TRANSCRIPTION FACTOR 25"/>
    <property type="match status" value="1"/>
</dbReference>
<evidence type="ECO:0000256" key="2">
    <source>
        <dbReference type="ARBA" id="ARBA00004123"/>
    </source>
</evidence>
<dbReference type="PROSITE" id="PS51320">
    <property type="entry name" value="TIFY"/>
    <property type="match status" value="1"/>
</dbReference>
<dbReference type="Pfam" id="PF06200">
    <property type="entry name" value="tify"/>
    <property type="match status" value="1"/>
</dbReference>
<keyword evidence="5 12" id="KW-0863">Zinc-finger</keyword>
<dbReference type="EMBL" id="JAYWIO010000002">
    <property type="protein sequence ID" value="KAK7282903.1"/>
    <property type="molecule type" value="Genomic_DNA"/>
</dbReference>
<keyword evidence="11 13" id="KW-0539">Nucleus</keyword>
<keyword evidence="10" id="KW-0804">Transcription</keyword>
<keyword evidence="6" id="KW-0862">Zinc</keyword>
<dbReference type="GO" id="GO:0005634">
    <property type="term" value="C:nucleus"/>
    <property type="evidence" value="ECO:0007669"/>
    <property type="project" value="UniProtKB-SubCell"/>
</dbReference>
<evidence type="ECO:0000259" key="16">
    <source>
        <dbReference type="PROSITE" id="PS51017"/>
    </source>
</evidence>
<dbReference type="Pfam" id="PF00320">
    <property type="entry name" value="GATA"/>
    <property type="match status" value="1"/>
</dbReference>
<feature type="compositionally biased region" description="Basic and acidic residues" evidence="14">
    <location>
        <begin position="284"/>
        <end position="294"/>
    </location>
</feature>
<feature type="domain" description="CCT" evidence="16">
    <location>
        <begin position="138"/>
        <end position="180"/>
    </location>
</feature>
<keyword evidence="8" id="KW-0238">DNA-binding</keyword>
<evidence type="ECO:0000256" key="1">
    <source>
        <dbReference type="ARBA" id="ARBA00002206"/>
    </source>
</evidence>
<dbReference type="CDD" id="cd00202">
    <property type="entry name" value="ZnF_GATA"/>
    <property type="match status" value="1"/>
</dbReference>
<evidence type="ECO:0000256" key="11">
    <source>
        <dbReference type="ARBA" id="ARBA00023242"/>
    </source>
</evidence>
<dbReference type="PROSITE" id="PS51017">
    <property type="entry name" value="CCT"/>
    <property type="match status" value="1"/>
</dbReference>
<keyword evidence="7" id="KW-0805">Transcription regulation</keyword>
<evidence type="ECO:0000256" key="12">
    <source>
        <dbReference type="PROSITE-ProRule" id="PRU00094"/>
    </source>
</evidence>
<comment type="similarity">
    <text evidence="3">Belongs to the type IV zinc-finger family. Class C subfamily.</text>
</comment>
<keyword evidence="4" id="KW-0479">Metal-binding</keyword>
<evidence type="ECO:0000259" key="17">
    <source>
        <dbReference type="PROSITE" id="PS51320"/>
    </source>
</evidence>
<dbReference type="GO" id="GO:0008270">
    <property type="term" value="F:zinc ion binding"/>
    <property type="evidence" value="ECO:0007669"/>
    <property type="project" value="UniProtKB-KW"/>
</dbReference>
<gene>
    <name evidence="18" type="ORF">RIF29_12017</name>
</gene>
<evidence type="ECO:0000256" key="7">
    <source>
        <dbReference type="ARBA" id="ARBA00023015"/>
    </source>
</evidence>
<comment type="caution">
    <text evidence="18">The sequence shown here is derived from an EMBL/GenBank/DDBJ whole genome shotgun (WGS) entry which is preliminary data.</text>
</comment>
<evidence type="ECO:0000256" key="10">
    <source>
        <dbReference type="ARBA" id="ARBA00023163"/>
    </source>
</evidence>
<dbReference type="InterPro" id="IPR000679">
    <property type="entry name" value="Znf_GATA"/>
</dbReference>
<dbReference type="Gene3D" id="3.30.50.10">
    <property type="entry name" value="Erythroid Transcription Factor GATA-1, subunit A"/>
    <property type="match status" value="1"/>
</dbReference>
<evidence type="ECO:0000313" key="18">
    <source>
        <dbReference type="EMBL" id="KAK7282903.1"/>
    </source>
</evidence>
<evidence type="ECO:0000256" key="8">
    <source>
        <dbReference type="ARBA" id="ARBA00023125"/>
    </source>
</evidence>
<dbReference type="GO" id="GO:0043565">
    <property type="term" value="F:sequence-specific DNA binding"/>
    <property type="evidence" value="ECO:0007669"/>
    <property type="project" value="InterPro"/>
</dbReference>
<dbReference type="InterPro" id="IPR013088">
    <property type="entry name" value="Znf_NHR/GATA"/>
</dbReference>
<evidence type="ECO:0000256" key="3">
    <source>
        <dbReference type="ARBA" id="ARBA00007722"/>
    </source>
</evidence>
<evidence type="ECO:0000256" key="6">
    <source>
        <dbReference type="ARBA" id="ARBA00022833"/>
    </source>
</evidence>
<evidence type="ECO:0000256" key="14">
    <source>
        <dbReference type="SAM" id="MobiDB-lite"/>
    </source>
</evidence>
<dbReference type="SMART" id="SM00979">
    <property type="entry name" value="TIFY"/>
    <property type="match status" value="1"/>
</dbReference>
<dbReference type="InterPro" id="IPR010402">
    <property type="entry name" value="CCT_domain"/>
</dbReference>
<comment type="subcellular location">
    <subcellularLocation>
        <location evidence="2 13">Nucleus</location>
    </subcellularLocation>
</comment>
<dbReference type="InterPro" id="IPR010399">
    <property type="entry name" value="Tify_dom"/>
</dbReference>
<organism evidence="18 19">
    <name type="scientific">Crotalaria pallida</name>
    <name type="common">Smooth rattlebox</name>
    <name type="synonym">Crotalaria striata</name>
    <dbReference type="NCBI Taxonomy" id="3830"/>
    <lineage>
        <taxon>Eukaryota</taxon>
        <taxon>Viridiplantae</taxon>
        <taxon>Streptophyta</taxon>
        <taxon>Embryophyta</taxon>
        <taxon>Tracheophyta</taxon>
        <taxon>Spermatophyta</taxon>
        <taxon>Magnoliopsida</taxon>
        <taxon>eudicotyledons</taxon>
        <taxon>Gunneridae</taxon>
        <taxon>Pentapetalae</taxon>
        <taxon>rosids</taxon>
        <taxon>fabids</taxon>
        <taxon>Fabales</taxon>
        <taxon>Fabaceae</taxon>
        <taxon>Papilionoideae</taxon>
        <taxon>50 kb inversion clade</taxon>
        <taxon>genistoids sensu lato</taxon>
        <taxon>core genistoids</taxon>
        <taxon>Crotalarieae</taxon>
        <taxon>Crotalaria</taxon>
    </lineage>
</organism>
<comment type="function">
    <text evidence="1">Transcriptional activator that specifically binds 5'-GATA-3' or 5'-GAT-3' motifs within gene promoters.</text>
</comment>
<dbReference type="AlphaFoldDB" id="A0AAN9P0K0"/>
<evidence type="ECO:0000259" key="15">
    <source>
        <dbReference type="PROSITE" id="PS50114"/>
    </source>
</evidence>
<name>A0AAN9P0K0_CROPI</name>
<evidence type="ECO:0008006" key="20">
    <source>
        <dbReference type="Google" id="ProtNLM"/>
    </source>
</evidence>
<keyword evidence="9" id="KW-0010">Activator</keyword>